<evidence type="ECO:0000259" key="9">
    <source>
        <dbReference type="Pfam" id="PF01343"/>
    </source>
</evidence>
<accession>E0TG70</accession>
<sequence>MAEERSRLTVWSFLKGLFKVVIGLSLLAQSLLFLMVLVVVIGIASSVSRDLAGEAEEGGPSIKVPSESALVINPAGVLVETTPPADPLSDAFAAALSMPVEGPVSLHDLVAVLRSAAEDDRINVVVLDLQGLFIPSGSASKAHYLADEVEKVRAAGKQVIAIGDYYTQEQYLVAAAADEILLHDFGMVAIEGYGAYNTYLAEALEKLKVTAHVFRVGTFKAAVEPFLRNDMSAEAKEANIAYLSDLWSAYADKVDARRDVTVSGGVKEYAAQFPALMRAAGNNAAKAALEAGLVDQLMDRPSQIAHIASIVGRDEKSELKGFRGVGYRTYRLSMPVSDPHDKDDKIAVVTVAGAIVDGDERSGAAGGDAVALELKRARTRKDVKAVVLRVDSPGGSVFASEVIRDEVLAVKAAGKPVIVSMGSLAASGGYWISANADEIWSSPVTITGSIGVFSFFPTFEESFAEIGISTDGVGTTPLTGIYATGVGPLPEAYGEIIQASVEEIYGRFLGLVAEGREMTPDGVDSIAQGRVWSGLDAQRLGLVDRLGTLDDALASAAEKAGLEDYAVIGLTRERTPFERFLEGLAGRDDGITGEADTLFAGTGASALDAGRVARRVVAEIRSLAGYNDPQGTYVRCLTCLPTE</sequence>
<feature type="transmembrane region" description="Helical" evidence="8">
    <location>
        <begin position="20"/>
        <end position="44"/>
    </location>
</feature>
<evidence type="ECO:0000256" key="6">
    <source>
        <dbReference type="ARBA" id="ARBA00023136"/>
    </source>
</evidence>
<evidence type="ECO:0000256" key="1">
    <source>
        <dbReference type="ARBA" id="ARBA00004370"/>
    </source>
</evidence>
<dbReference type="Proteomes" id="UP000001302">
    <property type="component" value="Chromosome"/>
</dbReference>
<dbReference type="GO" id="GO:0006465">
    <property type="term" value="P:signal peptide processing"/>
    <property type="evidence" value="ECO:0007669"/>
    <property type="project" value="InterPro"/>
</dbReference>
<dbReference type="Pfam" id="PF01343">
    <property type="entry name" value="Peptidase_S49"/>
    <property type="match status" value="2"/>
</dbReference>
<dbReference type="GO" id="GO:0016020">
    <property type="term" value="C:membrane"/>
    <property type="evidence" value="ECO:0007669"/>
    <property type="project" value="UniProtKB-SubCell"/>
</dbReference>
<feature type="active site" description="Nucleophile" evidence="7">
    <location>
        <position position="427"/>
    </location>
</feature>
<dbReference type="RefSeq" id="WP_013301615.1">
    <property type="nucleotide sequence ID" value="NC_014414.1"/>
</dbReference>
<dbReference type="Gene3D" id="6.20.330.10">
    <property type="match status" value="1"/>
</dbReference>
<keyword evidence="8" id="KW-1133">Transmembrane helix</keyword>
<keyword evidence="5" id="KW-0720">Serine protease</keyword>
<dbReference type="SUPFAM" id="SSF52096">
    <property type="entry name" value="ClpP/crotonase"/>
    <property type="match status" value="2"/>
</dbReference>
<keyword evidence="11" id="KW-1185">Reference proteome</keyword>
<name>E0TG70_PARBH</name>
<dbReference type="eggNOG" id="COG0616">
    <property type="taxonomic scope" value="Bacteria"/>
</dbReference>
<organism evidence="10 11">
    <name type="scientific">Parvularcula bermudensis (strain ATCC BAA-594 / HTCC2503 / KCTC 12087)</name>
    <dbReference type="NCBI Taxonomy" id="314260"/>
    <lineage>
        <taxon>Bacteria</taxon>
        <taxon>Pseudomonadati</taxon>
        <taxon>Pseudomonadota</taxon>
        <taxon>Alphaproteobacteria</taxon>
        <taxon>Parvularculales</taxon>
        <taxon>Parvularculaceae</taxon>
        <taxon>Parvularcula</taxon>
    </lineage>
</organism>
<protein>
    <submittedName>
        <fullName evidence="10">Protease IV, a signal peptide peptidase</fullName>
    </submittedName>
</protein>
<dbReference type="HOGENOM" id="CLU_008856_1_1_5"/>
<dbReference type="AlphaFoldDB" id="E0TG70"/>
<dbReference type="OrthoDB" id="9764363at2"/>
<evidence type="ECO:0000256" key="2">
    <source>
        <dbReference type="ARBA" id="ARBA00008683"/>
    </source>
</evidence>
<evidence type="ECO:0000256" key="5">
    <source>
        <dbReference type="ARBA" id="ARBA00022825"/>
    </source>
</evidence>
<comment type="subcellular location">
    <subcellularLocation>
        <location evidence="1">Membrane</location>
    </subcellularLocation>
</comment>
<evidence type="ECO:0000313" key="10">
    <source>
        <dbReference type="EMBL" id="ADM10641.1"/>
    </source>
</evidence>
<evidence type="ECO:0000256" key="7">
    <source>
        <dbReference type="PIRSR" id="PIRSR001217-1"/>
    </source>
</evidence>
<evidence type="ECO:0000313" key="11">
    <source>
        <dbReference type="Proteomes" id="UP000001302"/>
    </source>
</evidence>
<proteinExistence type="inferred from homology"/>
<keyword evidence="3 10" id="KW-0645">Protease</keyword>
<dbReference type="InterPro" id="IPR004635">
    <property type="entry name" value="Pept_S49_SppA"/>
</dbReference>
<dbReference type="PANTHER" id="PTHR33209:SF1">
    <property type="entry name" value="PEPTIDASE S49 DOMAIN-CONTAINING PROTEIN"/>
    <property type="match status" value="1"/>
</dbReference>
<dbReference type="GO" id="GO:0008236">
    <property type="term" value="F:serine-type peptidase activity"/>
    <property type="evidence" value="ECO:0007669"/>
    <property type="project" value="UniProtKB-KW"/>
</dbReference>
<dbReference type="NCBIfam" id="TIGR00706">
    <property type="entry name" value="SppA_dom"/>
    <property type="match status" value="1"/>
</dbReference>
<feature type="domain" description="Peptidase S49" evidence="9">
    <location>
        <begin position="153"/>
        <end position="299"/>
    </location>
</feature>
<reference evidence="11" key="1">
    <citation type="submission" date="2010-08" db="EMBL/GenBank/DDBJ databases">
        <title>Genome sequence of Parvularcula bermudensis HTCC2503.</title>
        <authorList>
            <person name="Kang D.-M."/>
            <person name="Oh H.-M."/>
            <person name="Cho J.-C."/>
        </authorList>
    </citation>
    <scope>NUCLEOTIDE SEQUENCE [LARGE SCALE GENOMIC DNA]</scope>
    <source>
        <strain evidence="11">ATCC BAA-594 / HTCC2503 / KCTC 12087</strain>
    </source>
</reference>
<feature type="domain" description="Peptidase S49" evidence="9">
    <location>
        <begin position="411"/>
        <end position="562"/>
    </location>
</feature>
<dbReference type="InterPro" id="IPR029045">
    <property type="entry name" value="ClpP/crotonase-like_dom_sf"/>
</dbReference>
<evidence type="ECO:0000256" key="8">
    <source>
        <dbReference type="SAM" id="Phobius"/>
    </source>
</evidence>
<dbReference type="PANTHER" id="PTHR33209">
    <property type="entry name" value="PROTEASE 4"/>
    <property type="match status" value="1"/>
</dbReference>
<dbReference type="EMBL" id="CP002156">
    <property type="protein sequence ID" value="ADM10641.1"/>
    <property type="molecule type" value="Genomic_DNA"/>
</dbReference>
<keyword evidence="6 8" id="KW-0472">Membrane</keyword>
<dbReference type="InterPro" id="IPR047217">
    <property type="entry name" value="S49_SppA_67K_type_N"/>
</dbReference>
<comment type="similarity">
    <text evidence="2">Belongs to the peptidase S49 family.</text>
</comment>
<dbReference type="KEGG" id="pbr:PB2503_13019"/>
<dbReference type="CDD" id="cd07023">
    <property type="entry name" value="S49_Sppa_N_C"/>
    <property type="match status" value="1"/>
</dbReference>
<dbReference type="Gene3D" id="3.90.226.10">
    <property type="entry name" value="2-enoyl-CoA Hydratase, Chain A, domain 1"/>
    <property type="match status" value="3"/>
</dbReference>
<evidence type="ECO:0000256" key="3">
    <source>
        <dbReference type="ARBA" id="ARBA00022670"/>
    </source>
</evidence>
<keyword evidence="8" id="KW-0812">Transmembrane</keyword>
<dbReference type="InterPro" id="IPR047272">
    <property type="entry name" value="S49_SppA_C"/>
</dbReference>
<dbReference type="CDD" id="cd07018">
    <property type="entry name" value="S49_SppA_67K_type"/>
    <property type="match status" value="1"/>
</dbReference>
<dbReference type="STRING" id="314260.PB2503_13019"/>
<dbReference type="PIRSF" id="PIRSF001217">
    <property type="entry name" value="Protease_4_SppA"/>
    <property type="match status" value="1"/>
</dbReference>
<dbReference type="InterPro" id="IPR002142">
    <property type="entry name" value="Peptidase_S49"/>
</dbReference>
<keyword evidence="4" id="KW-0378">Hydrolase</keyword>
<reference evidence="10 11" key="2">
    <citation type="journal article" date="2011" name="J. Bacteriol.">
        <title>Complete genome sequence of strain HTCC2503T of Parvularcula bermudensis, the type species of the order "Parvularculales" in the class Alphaproteobacteria.</title>
        <authorList>
            <person name="Oh H.M."/>
            <person name="Kang I."/>
            <person name="Vergin K.L."/>
            <person name="Kang D."/>
            <person name="Rhee K.H."/>
            <person name="Giovannoni S.J."/>
            <person name="Cho J.C."/>
        </authorList>
    </citation>
    <scope>NUCLEOTIDE SEQUENCE [LARGE SCALE GENOMIC DNA]</scope>
    <source>
        <strain evidence="11">ATCC BAA-594 / HTCC2503 / KCTC 12087</strain>
    </source>
</reference>
<evidence type="ECO:0000256" key="4">
    <source>
        <dbReference type="ARBA" id="ARBA00022801"/>
    </source>
</evidence>
<gene>
    <name evidence="10" type="ordered locus">PB2503_13019</name>
</gene>
<feature type="active site" description="Proton donor/acceptor" evidence="7">
    <location>
        <position position="220"/>
    </location>
</feature>
<dbReference type="InterPro" id="IPR004634">
    <property type="entry name" value="Pept_S49_pIV"/>
</dbReference>
<dbReference type="NCBIfam" id="TIGR00705">
    <property type="entry name" value="SppA_67K"/>
    <property type="match status" value="1"/>
</dbReference>